<feature type="domain" description="PB1-like" evidence="1">
    <location>
        <begin position="15"/>
        <end position="114"/>
    </location>
</feature>
<gene>
    <name evidence="2" type="ORF">PIB30_102274</name>
</gene>
<dbReference type="Proteomes" id="UP001341840">
    <property type="component" value="Unassembled WGS sequence"/>
</dbReference>
<organism evidence="2 3">
    <name type="scientific">Stylosanthes scabra</name>
    <dbReference type="NCBI Taxonomy" id="79078"/>
    <lineage>
        <taxon>Eukaryota</taxon>
        <taxon>Viridiplantae</taxon>
        <taxon>Streptophyta</taxon>
        <taxon>Embryophyta</taxon>
        <taxon>Tracheophyta</taxon>
        <taxon>Spermatophyta</taxon>
        <taxon>Magnoliopsida</taxon>
        <taxon>eudicotyledons</taxon>
        <taxon>Gunneridae</taxon>
        <taxon>Pentapetalae</taxon>
        <taxon>rosids</taxon>
        <taxon>fabids</taxon>
        <taxon>Fabales</taxon>
        <taxon>Fabaceae</taxon>
        <taxon>Papilionoideae</taxon>
        <taxon>50 kb inversion clade</taxon>
        <taxon>dalbergioids sensu lato</taxon>
        <taxon>Dalbergieae</taxon>
        <taxon>Pterocarpus clade</taxon>
        <taxon>Stylosanthes</taxon>
    </lineage>
</organism>
<reference evidence="2 3" key="1">
    <citation type="journal article" date="2023" name="Plants (Basel)">
        <title>Bridging the Gap: Combining Genomics and Transcriptomics Approaches to Understand Stylosanthes scabra, an Orphan Legume from the Brazilian Caatinga.</title>
        <authorList>
            <person name="Ferreira-Neto J.R.C."/>
            <person name="da Silva M.D."/>
            <person name="Binneck E."/>
            <person name="de Melo N.F."/>
            <person name="da Silva R.H."/>
            <person name="de Melo A.L.T.M."/>
            <person name="Pandolfi V."/>
            <person name="Bustamante F.O."/>
            <person name="Brasileiro-Vidal A.C."/>
            <person name="Benko-Iseppon A.M."/>
        </authorList>
    </citation>
    <scope>NUCLEOTIDE SEQUENCE [LARGE SCALE GENOMIC DNA]</scope>
    <source>
        <tissue evidence="2">Leaves</tissue>
    </source>
</reference>
<dbReference type="InterPro" id="IPR058594">
    <property type="entry name" value="PB1-like_dom_pln"/>
</dbReference>
<evidence type="ECO:0000259" key="1">
    <source>
        <dbReference type="Pfam" id="PF26130"/>
    </source>
</evidence>
<evidence type="ECO:0000313" key="2">
    <source>
        <dbReference type="EMBL" id="MED6177878.1"/>
    </source>
</evidence>
<dbReference type="EMBL" id="JASCZI010154160">
    <property type="protein sequence ID" value="MED6177878.1"/>
    <property type="molecule type" value="Genomic_DNA"/>
</dbReference>
<accession>A0ABU6W0U4</accession>
<protein>
    <recommendedName>
        <fullName evidence="1">PB1-like domain-containing protein</fullName>
    </recommendedName>
</protein>
<name>A0ABU6W0U4_9FABA</name>
<keyword evidence="3" id="KW-1185">Reference proteome</keyword>
<comment type="caution">
    <text evidence="2">The sequence shown here is derived from an EMBL/GenBank/DDBJ whole genome shotgun (WGS) entry which is preliminary data.</text>
</comment>
<evidence type="ECO:0000313" key="3">
    <source>
        <dbReference type="Proteomes" id="UP001341840"/>
    </source>
</evidence>
<sequence length="144" mass="16609">MIINAQPSSAVEMAAIDLVYHHGGQFVSKDDGEMVYEMEEMNVEEKIDVDTLDVFAMRNQYKALGYDKIVQCWWLVPGRPLNIGRRELDTDNELLKLCFYAERNGNKIPLCYEHVVFVPNLVEDCPNLIGMTPTSLRYKLKHQL</sequence>
<dbReference type="Pfam" id="PF26130">
    <property type="entry name" value="PB1-like"/>
    <property type="match status" value="1"/>
</dbReference>
<proteinExistence type="predicted"/>